<dbReference type="RefSeq" id="WP_264141699.1">
    <property type="nucleotide sequence ID" value="NZ_JAOYEY010000023.1"/>
</dbReference>
<organism evidence="1 2">
    <name type="scientific">Metabacillus halosaccharovorans</name>
    <dbReference type="NCBI Taxonomy" id="930124"/>
    <lineage>
        <taxon>Bacteria</taxon>
        <taxon>Bacillati</taxon>
        <taxon>Bacillota</taxon>
        <taxon>Bacilli</taxon>
        <taxon>Bacillales</taxon>
        <taxon>Bacillaceae</taxon>
        <taxon>Metabacillus</taxon>
    </lineage>
</organism>
<evidence type="ECO:0000313" key="1">
    <source>
        <dbReference type="EMBL" id="MCV9884787.1"/>
    </source>
</evidence>
<dbReference type="Proteomes" id="UP001526147">
    <property type="component" value="Unassembled WGS sequence"/>
</dbReference>
<keyword evidence="2" id="KW-1185">Reference proteome</keyword>
<reference evidence="1 2" key="1">
    <citation type="submission" date="2022-10" db="EMBL/GenBank/DDBJ databases">
        <title>Draft genome assembly of moderately radiation resistant bacterium Metabacillus halosaccharovorans.</title>
        <authorList>
            <person name="Pal S."/>
            <person name="Gopinathan A."/>
        </authorList>
    </citation>
    <scope>NUCLEOTIDE SEQUENCE [LARGE SCALE GENOMIC DNA]</scope>
    <source>
        <strain evidence="1 2">VITHBRA001</strain>
    </source>
</reference>
<evidence type="ECO:0000313" key="2">
    <source>
        <dbReference type="Proteomes" id="UP001526147"/>
    </source>
</evidence>
<gene>
    <name evidence="1" type="ORF">OIH86_03910</name>
</gene>
<dbReference type="EMBL" id="JAOYEY010000023">
    <property type="protein sequence ID" value="MCV9884787.1"/>
    <property type="molecule type" value="Genomic_DNA"/>
</dbReference>
<sequence length="84" mass="9629">MHPYKEHVALEMSSNRATCVELKKGGILGRDKISTSIKAIQKAGVTVFMHKFIVFVTDESLREAVLFVMWRANKAFSRQEMEQQ</sequence>
<accession>A0ABT3DDP8</accession>
<proteinExistence type="predicted"/>
<protein>
    <submittedName>
        <fullName evidence="1">Uncharacterized protein</fullName>
    </submittedName>
</protein>
<name>A0ABT3DDP8_9BACI</name>
<comment type="caution">
    <text evidence="1">The sequence shown here is derived from an EMBL/GenBank/DDBJ whole genome shotgun (WGS) entry which is preliminary data.</text>
</comment>